<reference evidence="6 7" key="1">
    <citation type="journal article" date="2019" name="Nat. Ecol. Evol.">
        <title>Megaphylogeny resolves global patterns of mushroom evolution.</title>
        <authorList>
            <person name="Varga T."/>
            <person name="Krizsan K."/>
            <person name="Foldi C."/>
            <person name="Dima B."/>
            <person name="Sanchez-Garcia M."/>
            <person name="Sanchez-Ramirez S."/>
            <person name="Szollosi G.J."/>
            <person name="Szarkandi J.G."/>
            <person name="Papp V."/>
            <person name="Albert L."/>
            <person name="Andreopoulos W."/>
            <person name="Angelini C."/>
            <person name="Antonin V."/>
            <person name="Barry K.W."/>
            <person name="Bougher N.L."/>
            <person name="Buchanan P."/>
            <person name="Buyck B."/>
            <person name="Bense V."/>
            <person name="Catcheside P."/>
            <person name="Chovatia M."/>
            <person name="Cooper J."/>
            <person name="Damon W."/>
            <person name="Desjardin D."/>
            <person name="Finy P."/>
            <person name="Geml J."/>
            <person name="Haridas S."/>
            <person name="Hughes K."/>
            <person name="Justo A."/>
            <person name="Karasinski D."/>
            <person name="Kautmanova I."/>
            <person name="Kiss B."/>
            <person name="Kocsube S."/>
            <person name="Kotiranta H."/>
            <person name="LaButti K.M."/>
            <person name="Lechner B.E."/>
            <person name="Liimatainen K."/>
            <person name="Lipzen A."/>
            <person name="Lukacs Z."/>
            <person name="Mihaltcheva S."/>
            <person name="Morgado L.N."/>
            <person name="Niskanen T."/>
            <person name="Noordeloos M.E."/>
            <person name="Ohm R.A."/>
            <person name="Ortiz-Santana B."/>
            <person name="Ovrebo C."/>
            <person name="Racz N."/>
            <person name="Riley R."/>
            <person name="Savchenko A."/>
            <person name="Shiryaev A."/>
            <person name="Soop K."/>
            <person name="Spirin V."/>
            <person name="Szebenyi C."/>
            <person name="Tomsovsky M."/>
            <person name="Tulloss R.E."/>
            <person name="Uehling J."/>
            <person name="Grigoriev I.V."/>
            <person name="Vagvolgyi C."/>
            <person name="Papp T."/>
            <person name="Martin F.M."/>
            <person name="Miettinen O."/>
            <person name="Hibbett D.S."/>
            <person name="Nagy L.G."/>
        </authorList>
    </citation>
    <scope>NUCLEOTIDE SEQUENCE [LARGE SCALE GENOMIC DNA]</scope>
    <source>
        <strain evidence="6 7">CBS 166.37</strain>
    </source>
</reference>
<dbReference type="SMART" id="SM00184">
    <property type="entry name" value="RING"/>
    <property type="match status" value="1"/>
</dbReference>
<proteinExistence type="predicted"/>
<dbReference type="Pfam" id="PF13445">
    <property type="entry name" value="zf-RING_UBOX"/>
    <property type="match status" value="1"/>
</dbReference>
<dbReference type="OrthoDB" id="6270329at2759"/>
<protein>
    <recommendedName>
        <fullName evidence="5">RING-type domain-containing protein</fullName>
    </recommendedName>
</protein>
<keyword evidence="1" id="KW-0479">Metal-binding</keyword>
<dbReference type="PROSITE" id="PS00518">
    <property type="entry name" value="ZF_RING_1"/>
    <property type="match status" value="1"/>
</dbReference>
<gene>
    <name evidence="6" type="ORF">BDQ12DRAFT_402053</name>
</gene>
<sequence>MSSLCSSLDLLLIYNGFESAFCSRVASTDTPTAHNPNRVLREMGCPICLEDFTEDKTVVSTPCGHIFCDKCLSESTAPPAGTGAFHQAHCPSCRTKYNESMYSLVIYTSPKQLTHCIRGESPPSCSEDFSLVRAKD</sequence>
<evidence type="ECO:0000313" key="6">
    <source>
        <dbReference type="EMBL" id="TFK33729.1"/>
    </source>
</evidence>
<dbReference type="InterPro" id="IPR013083">
    <property type="entry name" value="Znf_RING/FYVE/PHD"/>
</dbReference>
<evidence type="ECO:0000256" key="3">
    <source>
        <dbReference type="ARBA" id="ARBA00022833"/>
    </source>
</evidence>
<dbReference type="SUPFAM" id="SSF57850">
    <property type="entry name" value="RING/U-box"/>
    <property type="match status" value="1"/>
</dbReference>
<keyword evidence="7" id="KW-1185">Reference proteome</keyword>
<dbReference type="Proteomes" id="UP000308652">
    <property type="component" value="Unassembled WGS sequence"/>
</dbReference>
<dbReference type="PROSITE" id="PS50089">
    <property type="entry name" value="ZF_RING_2"/>
    <property type="match status" value="1"/>
</dbReference>
<accession>A0A5C3LKS8</accession>
<evidence type="ECO:0000256" key="4">
    <source>
        <dbReference type="PROSITE-ProRule" id="PRU00175"/>
    </source>
</evidence>
<dbReference type="Gene3D" id="3.30.40.10">
    <property type="entry name" value="Zinc/RING finger domain, C3HC4 (zinc finger)"/>
    <property type="match status" value="1"/>
</dbReference>
<dbReference type="EMBL" id="ML213642">
    <property type="protein sequence ID" value="TFK33729.1"/>
    <property type="molecule type" value="Genomic_DNA"/>
</dbReference>
<dbReference type="InterPro" id="IPR001841">
    <property type="entry name" value="Znf_RING"/>
</dbReference>
<organism evidence="6 7">
    <name type="scientific">Crucibulum laeve</name>
    <dbReference type="NCBI Taxonomy" id="68775"/>
    <lineage>
        <taxon>Eukaryota</taxon>
        <taxon>Fungi</taxon>
        <taxon>Dikarya</taxon>
        <taxon>Basidiomycota</taxon>
        <taxon>Agaricomycotina</taxon>
        <taxon>Agaricomycetes</taxon>
        <taxon>Agaricomycetidae</taxon>
        <taxon>Agaricales</taxon>
        <taxon>Agaricineae</taxon>
        <taxon>Nidulariaceae</taxon>
        <taxon>Crucibulum</taxon>
    </lineage>
</organism>
<keyword evidence="3" id="KW-0862">Zinc</keyword>
<dbReference type="InterPro" id="IPR047134">
    <property type="entry name" value="RNF4"/>
</dbReference>
<dbReference type="GO" id="GO:0008270">
    <property type="term" value="F:zinc ion binding"/>
    <property type="evidence" value="ECO:0007669"/>
    <property type="project" value="UniProtKB-KW"/>
</dbReference>
<evidence type="ECO:0000256" key="2">
    <source>
        <dbReference type="ARBA" id="ARBA00022771"/>
    </source>
</evidence>
<feature type="domain" description="RING-type" evidence="5">
    <location>
        <begin position="45"/>
        <end position="94"/>
    </location>
</feature>
<dbReference type="InterPro" id="IPR027370">
    <property type="entry name" value="Znf-RING_euk"/>
</dbReference>
<evidence type="ECO:0000256" key="1">
    <source>
        <dbReference type="ARBA" id="ARBA00022723"/>
    </source>
</evidence>
<keyword evidence="2 4" id="KW-0863">Zinc-finger</keyword>
<dbReference type="PANTHER" id="PTHR23041">
    <property type="entry name" value="RING FINGER DOMAIN-CONTAINING"/>
    <property type="match status" value="1"/>
</dbReference>
<dbReference type="PANTHER" id="PTHR23041:SF78">
    <property type="entry name" value="E3 UBIQUITIN-PROTEIN LIGASE RNF4"/>
    <property type="match status" value="1"/>
</dbReference>
<dbReference type="InterPro" id="IPR017907">
    <property type="entry name" value="Znf_RING_CS"/>
</dbReference>
<evidence type="ECO:0000313" key="7">
    <source>
        <dbReference type="Proteomes" id="UP000308652"/>
    </source>
</evidence>
<dbReference type="AlphaFoldDB" id="A0A5C3LKS8"/>
<evidence type="ECO:0000259" key="5">
    <source>
        <dbReference type="PROSITE" id="PS50089"/>
    </source>
</evidence>
<name>A0A5C3LKS8_9AGAR</name>